<dbReference type="EMBL" id="MT143586">
    <property type="protein sequence ID" value="QJA98506.1"/>
    <property type="molecule type" value="Genomic_DNA"/>
</dbReference>
<dbReference type="AlphaFoldDB" id="A0A6M3LSU9"/>
<organism evidence="1">
    <name type="scientific">viral metagenome</name>
    <dbReference type="NCBI Taxonomy" id="1070528"/>
    <lineage>
        <taxon>unclassified sequences</taxon>
        <taxon>metagenomes</taxon>
        <taxon>organismal metagenomes</taxon>
    </lineage>
</organism>
<protein>
    <recommendedName>
        <fullName evidence="2">SpoVT-AbrB domain-containing protein</fullName>
    </recommendedName>
</protein>
<evidence type="ECO:0000313" key="1">
    <source>
        <dbReference type="EMBL" id="QJA98506.1"/>
    </source>
</evidence>
<reference evidence="1" key="1">
    <citation type="submission" date="2020-03" db="EMBL/GenBank/DDBJ databases">
        <title>The deep terrestrial virosphere.</title>
        <authorList>
            <person name="Holmfeldt K."/>
            <person name="Nilsson E."/>
            <person name="Simone D."/>
            <person name="Lopez-Fernandez M."/>
            <person name="Wu X."/>
            <person name="de Brujin I."/>
            <person name="Lundin D."/>
            <person name="Andersson A."/>
            <person name="Bertilsson S."/>
            <person name="Dopson M."/>
        </authorList>
    </citation>
    <scope>NUCLEOTIDE SEQUENCE</scope>
    <source>
        <strain evidence="1">MM171A01738</strain>
    </source>
</reference>
<accession>A0A6M3LSU9</accession>
<proteinExistence type="predicted"/>
<evidence type="ECO:0008006" key="2">
    <source>
        <dbReference type="Google" id="ProtNLM"/>
    </source>
</evidence>
<gene>
    <name evidence="1" type="ORF">MM171A01738_0006</name>
</gene>
<sequence>MKSTSFDELTEPLYLGSHKVQGNKTTSSGYISKSLTLPKLWAESNHIKVGDEVQFMLERNGTLSVRKASGWR</sequence>
<name>A0A6M3LSU9_9ZZZZ</name>